<protein>
    <submittedName>
        <fullName evidence="2">Integrase</fullName>
    </submittedName>
</protein>
<evidence type="ECO:0000313" key="3">
    <source>
        <dbReference type="Proteomes" id="UP000325315"/>
    </source>
</evidence>
<dbReference type="PANTHER" id="PTHR35046">
    <property type="entry name" value="ZINC KNUCKLE (CCHC-TYPE) FAMILY PROTEIN"/>
    <property type="match status" value="1"/>
</dbReference>
<dbReference type="InterPro" id="IPR041588">
    <property type="entry name" value="Integrase_H2C2"/>
</dbReference>
<dbReference type="Gene3D" id="3.30.420.10">
    <property type="entry name" value="Ribonuclease H-like superfamily/Ribonuclease H"/>
    <property type="match status" value="1"/>
</dbReference>
<reference evidence="3" key="1">
    <citation type="journal article" date="2019" name="Plant Biotechnol. J.">
        <title>Genome sequencing of the Australian wild diploid species Gossypium australe highlights disease resistance and delayed gland morphogenesis.</title>
        <authorList>
            <person name="Cai Y."/>
            <person name="Cai X."/>
            <person name="Wang Q."/>
            <person name="Wang P."/>
            <person name="Zhang Y."/>
            <person name="Cai C."/>
            <person name="Xu Y."/>
            <person name="Wang K."/>
            <person name="Zhou Z."/>
            <person name="Wang C."/>
            <person name="Geng S."/>
            <person name="Li B."/>
            <person name="Dong Q."/>
            <person name="Hou Y."/>
            <person name="Wang H."/>
            <person name="Ai P."/>
            <person name="Liu Z."/>
            <person name="Yi F."/>
            <person name="Sun M."/>
            <person name="An G."/>
            <person name="Cheng J."/>
            <person name="Zhang Y."/>
            <person name="Shi Q."/>
            <person name="Xie Y."/>
            <person name="Shi X."/>
            <person name="Chang Y."/>
            <person name="Huang F."/>
            <person name="Chen Y."/>
            <person name="Hong S."/>
            <person name="Mi L."/>
            <person name="Sun Q."/>
            <person name="Zhang L."/>
            <person name="Zhou B."/>
            <person name="Peng R."/>
            <person name="Zhang X."/>
            <person name="Liu F."/>
        </authorList>
    </citation>
    <scope>NUCLEOTIDE SEQUENCE [LARGE SCALE GENOMIC DNA]</scope>
    <source>
        <strain evidence="3">cv. PA1801</strain>
    </source>
</reference>
<dbReference type="InterPro" id="IPR036397">
    <property type="entry name" value="RNaseH_sf"/>
</dbReference>
<accession>A0A5B6VP79</accession>
<dbReference type="PANTHER" id="PTHR35046:SF26">
    <property type="entry name" value="RNA-DIRECTED DNA POLYMERASE"/>
    <property type="match status" value="1"/>
</dbReference>
<name>A0A5B6VP79_9ROSI</name>
<organism evidence="2 3">
    <name type="scientific">Gossypium australe</name>
    <dbReference type="NCBI Taxonomy" id="47621"/>
    <lineage>
        <taxon>Eukaryota</taxon>
        <taxon>Viridiplantae</taxon>
        <taxon>Streptophyta</taxon>
        <taxon>Embryophyta</taxon>
        <taxon>Tracheophyta</taxon>
        <taxon>Spermatophyta</taxon>
        <taxon>Magnoliopsida</taxon>
        <taxon>eudicotyledons</taxon>
        <taxon>Gunneridae</taxon>
        <taxon>Pentapetalae</taxon>
        <taxon>rosids</taxon>
        <taxon>malvids</taxon>
        <taxon>Malvales</taxon>
        <taxon>Malvaceae</taxon>
        <taxon>Malvoideae</taxon>
        <taxon>Gossypium</taxon>
    </lineage>
</organism>
<dbReference type="Gene3D" id="1.10.340.70">
    <property type="match status" value="1"/>
</dbReference>
<dbReference type="OrthoDB" id="1938712at2759"/>
<dbReference type="Pfam" id="PF17921">
    <property type="entry name" value="Integrase_H2C2"/>
    <property type="match status" value="1"/>
</dbReference>
<comment type="caution">
    <text evidence="2">The sequence shown here is derived from an EMBL/GenBank/DDBJ whole genome shotgun (WGS) entry which is preliminary data.</text>
</comment>
<dbReference type="SUPFAM" id="SSF53098">
    <property type="entry name" value="Ribonuclease H-like"/>
    <property type="match status" value="1"/>
</dbReference>
<proteinExistence type="predicted"/>
<evidence type="ECO:0000259" key="1">
    <source>
        <dbReference type="Pfam" id="PF17921"/>
    </source>
</evidence>
<dbReference type="GO" id="GO:0003676">
    <property type="term" value="F:nucleic acid binding"/>
    <property type="evidence" value="ECO:0007669"/>
    <property type="project" value="InterPro"/>
</dbReference>
<keyword evidence="3" id="KW-1185">Reference proteome</keyword>
<dbReference type="InterPro" id="IPR012337">
    <property type="entry name" value="RNaseH-like_sf"/>
</dbReference>
<dbReference type="Proteomes" id="UP000325315">
    <property type="component" value="Unassembled WGS sequence"/>
</dbReference>
<sequence>MGVYTFKVDCVYRAYHSTYLMHLGSNKVYNYLKSFYRWPSMKKDITKYVTKCLVCQQVKVEHQVSSDYYSPVDYSLEKLVELYIFYIVRLHGVSLSIILDRDPKFTSRFWGKLHKPLGTKLNFSTTFYPQTDG</sequence>
<evidence type="ECO:0000313" key="2">
    <source>
        <dbReference type="EMBL" id="KAA3471149.1"/>
    </source>
</evidence>
<feature type="domain" description="Integrase zinc-binding" evidence="1">
    <location>
        <begin position="12"/>
        <end position="60"/>
    </location>
</feature>
<dbReference type="EMBL" id="SMMG02000006">
    <property type="protein sequence ID" value="KAA3471149.1"/>
    <property type="molecule type" value="Genomic_DNA"/>
</dbReference>
<dbReference type="AlphaFoldDB" id="A0A5B6VP79"/>
<gene>
    <name evidence="2" type="ORF">EPI10_016801</name>
</gene>